<dbReference type="GO" id="GO:0016874">
    <property type="term" value="F:ligase activity"/>
    <property type="evidence" value="ECO:0007669"/>
    <property type="project" value="UniProtKB-KW"/>
</dbReference>
<feature type="transmembrane region" description="Helical" evidence="1">
    <location>
        <begin position="109"/>
        <end position="127"/>
    </location>
</feature>
<feature type="transmembrane region" description="Helical" evidence="1">
    <location>
        <begin position="233"/>
        <end position="264"/>
    </location>
</feature>
<evidence type="ECO:0000256" key="1">
    <source>
        <dbReference type="SAM" id="Phobius"/>
    </source>
</evidence>
<name>A0A9D2B764_9FIRM</name>
<keyword evidence="1" id="KW-0472">Membrane</keyword>
<reference evidence="2" key="1">
    <citation type="journal article" date="2021" name="PeerJ">
        <title>Extensive microbial diversity within the chicken gut microbiome revealed by metagenomics and culture.</title>
        <authorList>
            <person name="Gilroy R."/>
            <person name="Ravi A."/>
            <person name="Getino M."/>
            <person name="Pursley I."/>
            <person name="Horton D.L."/>
            <person name="Alikhan N.F."/>
            <person name="Baker D."/>
            <person name="Gharbi K."/>
            <person name="Hall N."/>
            <person name="Watson M."/>
            <person name="Adriaenssens E.M."/>
            <person name="Foster-Nyarko E."/>
            <person name="Jarju S."/>
            <person name="Secka A."/>
            <person name="Antonio M."/>
            <person name="Oren A."/>
            <person name="Chaudhuri R.R."/>
            <person name="La Ragione R."/>
            <person name="Hildebrand F."/>
            <person name="Pallen M.J."/>
        </authorList>
    </citation>
    <scope>NUCLEOTIDE SEQUENCE</scope>
    <source>
        <strain evidence="2">CHK188-5543</strain>
    </source>
</reference>
<keyword evidence="1" id="KW-1133">Transmembrane helix</keyword>
<dbReference type="EMBL" id="DXES01000109">
    <property type="protein sequence ID" value="HIX65561.1"/>
    <property type="molecule type" value="Genomic_DNA"/>
</dbReference>
<proteinExistence type="predicted"/>
<gene>
    <name evidence="2" type="ORF">H9736_04860</name>
</gene>
<keyword evidence="1" id="KW-0812">Transmembrane</keyword>
<feature type="transmembrane region" description="Helical" evidence="1">
    <location>
        <begin position="271"/>
        <end position="294"/>
    </location>
</feature>
<reference evidence="2" key="2">
    <citation type="submission" date="2021-04" db="EMBL/GenBank/DDBJ databases">
        <authorList>
            <person name="Gilroy R."/>
        </authorList>
    </citation>
    <scope>NUCLEOTIDE SEQUENCE</scope>
    <source>
        <strain evidence="2">CHK188-5543</strain>
    </source>
</reference>
<dbReference type="PANTHER" id="PTHR37422:SF13">
    <property type="entry name" value="LIPOPOLYSACCHARIDE BIOSYNTHESIS PROTEIN PA4999-RELATED"/>
    <property type="match status" value="1"/>
</dbReference>
<feature type="transmembrane region" description="Helical" evidence="1">
    <location>
        <begin position="376"/>
        <end position="396"/>
    </location>
</feature>
<keyword evidence="2" id="KW-0436">Ligase</keyword>
<feature type="transmembrane region" description="Helical" evidence="1">
    <location>
        <begin position="161"/>
        <end position="180"/>
    </location>
</feature>
<feature type="transmembrane region" description="Helical" evidence="1">
    <location>
        <begin position="47"/>
        <end position="71"/>
    </location>
</feature>
<evidence type="ECO:0000313" key="2">
    <source>
        <dbReference type="EMBL" id="HIX65561.1"/>
    </source>
</evidence>
<evidence type="ECO:0000313" key="3">
    <source>
        <dbReference type="Proteomes" id="UP000886800"/>
    </source>
</evidence>
<feature type="transmembrane region" description="Helical" evidence="1">
    <location>
        <begin position="23"/>
        <end position="41"/>
    </location>
</feature>
<accession>A0A9D2B764</accession>
<feature type="transmembrane region" description="Helical" evidence="1">
    <location>
        <begin position="133"/>
        <end position="149"/>
    </location>
</feature>
<dbReference type="AlphaFoldDB" id="A0A9D2B764"/>
<feature type="transmembrane region" description="Helical" evidence="1">
    <location>
        <begin position="416"/>
        <end position="445"/>
    </location>
</feature>
<dbReference type="Proteomes" id="UP000886800">
    <property type="component" value="Unassembled WGS sequence"/>
</dbReference>
<sequence length="446" mass="49720">MTTTDERALAAPRLGERPWLERCYDALFLLALLSCSLVGALPQYTLVLSGLLVLCFSASFFGDHFFLYAAIFMFMRNRMVIGDTTAYRFYSYLLVAKCIWELPKLKLRVAYLPLLLVFALHCVFATGQYNLRIGLNVIVDVVLIFLVVARVKGDDRLTRRFLVAFLLGMVLSGIYGFTAADAFKDIHVAGAGVEEVSRNFGSLGDANYAGFFYDAAILTALVLRGVPRWVNALLAGFGLLLLVRTASLSGFLSLGMALAFLVLLKFRGRALPILLGAAVAIALGLGVLLSIPAFRELPGISGILLRLAEKLRYIQIGRWDLLTTDRTNLWAAALAFFSGKDLLGKLFGGSVITYMLQETRISSTYMAVHQSYIQSLLNFGVLGTLAIYLPLFAIFFYRLANHLLRPAGYPGEDIRVLQLCYLFLFFFFGLTVDFFIDWTFLFFCFF</sequence>
<organism evidence="2 3">
    <name type="scientific">Candidatus Anaerotruncus excrementipullorum</name>
    <dbReference type="NCBI Taxonomy" id="2838465"/>
    <lineage>
        <taxon>Bacteria</taxon>
        <taxon>Bacillati</taxon>
        <taxon>Bacillota</taxon>
        <taxon>Clostridia</taxon>
        <taxon>Eubacteriales</taxon>
        <taxon>Oscillospiraceae</taxon>
        <taxon>Anaerotruncus</taxon>
    </lineage>
</organism>
<protein>
    <submittedName>
        <fullName evidence="2">O-antigen ligase family protein</fullName>
    </submittedName>
</protein>
<dbReference type="PANTHER" id="PTHR37422">
    <property type="entry name" value="TEICHURONIC ACID BIOSYNTHESIS PROTEIN TUAE"/>
    <property type="match status" value="1"/>
</dbReference>
<comment type="caution">
    <text evidence="2">The sequence shown here is derived from an EMBL/GenBank/DDBJ whole genome shotgun (WGS) entry which is preliminary data.</text>
</comment>
<feature type="transmembrane region" description="Helical" evidence="1">
    <location>
        <begin position="329"/>
        <end position="356"/>
    </location>
</feature>
<dbReference type="InterPro" id="IPR051533">
    <property type="entry name" value="WaaL-like"/>
</dbReference>